<dbReference type="SUPFAM" id="SSF51735">
    <property type="entry name" value="NAD(P)-binding Rossmann-fold domains"/>
    <property type="match status" value="1"/>
</dbReference>
<feature type="domain" description="Enoyl reductase (ER)" evidence="6">
    <location>
        <begin position="8"/>
        <end position="313"/>
    </location>
</feature>
<comment type="cofactor">
    <cofactor evidence="1">
        <name>Zn(2+)</name>
        <dbReference type="ChEBI" id="CHEBI:29105"/>
    </cofactor>
</comment>
<dbReference type="EMBL" id="ASRX01000035">
    <property type="protein sequence ID" value="EYF04360.1"/>
    <property type="molecule type" value="Genomic_DNA"/>
</dbReference>
<dbReference type="Pfam" id="PF00107">
    <property type="entry name" value="ADH_zinc_N"/>
    <property type="match status" value="1"/>
</dbReference>
<dbReference type="InterPro" id="IPR013154">
    <property type="entry name" value="ADH-like_N"/>
</dbReference>
<evidence type="ECO:0000313" key="8">
    <source>
        <dbReference type="Proteomes" id="UP000019678"/>
    </source>
</evidence>
<proteinExistence type="inferred from homology"/>
<comment type="similarity">
    <text evidence="2">Belongs to the zinc-containing alcohol dehydrogenase family.</text>
</comment>
<dbReference type="SMART" id="SM00829">
    <property type="entry name" value="PKS_ER"/>
    <property type="match status" value="1"/>
</dbReference>
<dbReference type="eggNOG" id="COG1063">
    <property type="taxonomic scope" value="Bacteria"/>
</dbReference>
<dbReference type="STRING" id="1192034.CAP_4624"/>
<dbReference type="InterPro" id="IPR036291">
    <property type="entry name" value="NAD(P)-bd_dom_sf"/>
</dbReference>
<dbReference type="Pfam" id="PF08240">
    <property type="entry name" value="ADH_N"/>
    <property type="match status" value="1"/>
</dbReference>
<evidence type="ECO:0000256" key="2">
    <source>
        <dbReference type="ARBA" id="ARBA00008072"/>
    </source>
</evidence>
<evidence type="ECO:0000313" key="7">
    <source>
        <dbReference type="EMBL" id="EYF04360.1"/>
    </source>
</evidence>
<keyword evidence="4" id="KW-0862">Zinc</keyword>
<sequence>MRALTWDGAALRVEDRPEPVAAEGMAVVDVHLAGVCATDVQIVRGYMGFHGVLGHEVVGTVQEGPEAWLGKRVTAEINFACGRCAMCARGLGRHCPGRTVMGILGADGAMAERVAVPVANLHAVPEGLSDEAAVFAEPLAAAFEILEQVHVRPRTRVLVLGDGKLGLLCAQVLHQAGAEVLVVGRHEDKLALLRARGIDAVLASAWSGEPAEVVVEATGSPQGFLAAVRATLPRGTLVLKSTFAARPEVDLAPLVVNEITLVGSRCGSFPPALRALAAGSVDVLPLISARVPLARADEALRLAQQPGVLKVLVTQ</sequence>
<reference evidence="7 8" key="1">
    <citation type="submission" date="2013-05" db="EMBL/GenBank/DDBJ databases">
        <title>Genome assembly of Chondromyces apiculatus DSM 436.</title>
        <authorList>
            <person name="Sharma G."/>
            <person name="Khatri I."/>
            <person name="Kaur C."/>
            <person name="Mayilraj S."/>
            <person name="Subramanian S."/>
        </authorList>
    </citation>
    <scope>NUCLEOTIDE SEQUENCE [LARGE SCALE GENOMIC DNA]</scope>
    <source>
        <strain evidence="7 8">DSM 436</strain>
    </source>
</reference>
<accession>A0A017T6D3</accession>
<evidence type="ECO:0000256" key="4">
    <source>
        <dbReference type="ARBA" id="ARBA00022833"/>
    </source>
</evidence>
<protein>
    <submittedName>
        <fullName evidence="7">Threonine dehydrogenase and Zn-dependent dehydrogenase</fullName>
    </submittedName>
</protein>
<dbReference type="PANTHER" id="PTHR43350">
    <property type="entry name" value="NAD-DEPENDENT ALCOHOL DEHYDROGENASE"/>
    <property type="match status" value="1"/>
</dbReference>
<comment type="caution">
    <text evidence="7">The sequence shown here is derived from an EMBL/GenBank/DDBJ whole genome shotgun (WGS) entry which is preliminary data.</text>
</comment>
<dbReference type="GO" id="GO:0016491">
    <property type="term" value="F:oxidoreductase activity"/>
    <property type="evidence" value="ECO:0007669"/>
    <property type="project" value="UniProtKB-KW"/>
</dbReference>
<dbReference type="Gene3D" id="3.90.180.10">
    <property type="entry name" value="Medium-chain alcohol dehydrogenases, catalytic domain"/>
    <property type="match status" value="1"/>
</dbReference>
<dbReference type="OrthoDB" id="9773078at2"/>
<dbReference type="PANTHER" id="PTHR43350:SF2">
    <property type="entry name" value="GROES-LIKE ZINC-BINDING ALCOHOL DEHYDROGENASE FAMILY PROTEIN"/>
    <property type="match status" value="1"/>
</dbReference>
<dbReference type="Proteomes" id="UP000019678">
    <property type="component" value="Unassembled WGS sequence"/>
</dbReference>
<keyword evidence="3" id="KW-0479">Metal-binding</keyword>
<organism evidence="7 8">
    <name type="scientific">Chondromyces apiculatus DSM 436</name>
    <dbReference type="NCBI Taxonomy" id="1192034"/>
    <lineage>
        <taxon>Bacteria</taxon>
        <taxon>Pseudomonadati</taxon>
        <taxon>Myxococcota</taxon>
        <taxon>Polyangia</taxon>
        <taxon>Polyangiales</taxon>
        <taxon>Polyangiaceae</taxon>
        <taxon>Chondromyces</taxon>
    </lineage>
</organism>
<gene>
    <name evidence="7" type="ORF">CAP_4624</name>
</gene>
<dbReference type="RefSeq" id="WP_044244399.1">
    <property type="nucleotide sequence ID" value="NZ_ASRX01000035.1"/>
</dbReference>
<keyword evidence="5" id="KW-0560">Oxidoreductase</keyword>
<dbReference type="GO" id="GO:0046872">
    <property type="term" value="F:metal ion binding"/>
    <property type="evidence" value="ECO:0007669"/>
    <property type="project" value="UniProtKB-KW"/>
</dbReference>
<evidence type="ECO:0000256" key="5">
    <source>
        <dbReference type="ARBA" id="ARBA00023002"/>
    </source>
</evidence>
<dbReference type="Gene3D" id="3.40.50.720">
    <property type="entry name" value="NAD(P)-binding Rossmann-like Domain"/>
    <property type="match status" value="1"/>
</dbReference>
<dbReference type="InterPro" id="IPR020843">
    <property type="entry name" value="ER"/>
</dbReference>
<dbReference type="InterPro" id="IPR013149">
    <property type="entry name" value="ADH-like_C"/>
</dbReference>
<evidence type="ECO:0000256" key="3">
    <source>
        <dbReference type="ARBA" id="ARBA00022723"/>
    </source>
</evidence>
<dbReference type="SUPFAM" id="SSF50129">
    <property type="entry name" value="GroES-like"/>
    <property type="match status" value="1"/>
</dbReference>
<keyword evidence="8" id="KW-1185">Reference proteome</keyword>
<evidence type="ECO:0000256" key="1">
    <source>
        <dbReference type="ARBA" id="ARBA00001947"/>
    </source>
</evidence>
<dbReference type="AlphaFoldDB" id="A0A017T6D3"/>
<dbReference type="InterPro" id="IPR011032">
    <property type="entry name" value="GroES-like_sf"/>
</dbReference>
<name>A0A017T6D3_9BACT</name>
<evidence type="ECO:0000259" key="6">
    <source>
        <dbReference type="SMART" id="SM00829"/>
    </source>
</evidence>
<dbReference type="CDD" id="cd08242">
    <property type="entry name" value="MDR_like"/>
    <property type="match status" value="1"/>
</dbReference>